<organism evidence="1 2">
    <name type="scientific">Xylella taiwanensis</name>
    <dbReference type="NCBI Taxonomy" id="1444770"/>
    <lineage>
        <taxon>Bacteria</taxon>
        <taxon>Pseudomonadati</taxon>
        <taxon>Pseudomonadota</taxon>
        <taxon>Gammaproteobacteria</taxon>
        <taxon>Lysobacterales</taxon>
        <taxon>Lysobacteraceae</taxon>
        <taxon>Xylella</taxon>
    </lineage>
</organism>
<protein>
    <submittedName>
        <fullName evidence="1">Uncharacterized protein</fullName>
    </submittedName>
</protein>
<dbReference type="AlphaFoldDB" id="Z9JHC7"/>
<sequence>MLRADTLTVHHLIDVSAEWFDCCTKWTGDKEFLQAYNEIRSCSRRNHMGYNDFCINGYVILDAEEDAIHRWS</sequence>
<dbReference type="EMBL" id="JDSQ01000021">
    <property type="protein sequence ID" value="EWS77413.1"/>
    <property type="molecule type" value="Genomic_DNA"/>
</dbReference>
<evidence type="ECO:0000313" key="2">
    <source>
        <dbReference type="Proteomes" id="UP000020406"/>
    </source>
</evidence>
<gene>
    <name evidence="1" type="ORF">AF72_11190</name>
</gene>
<name>Z9JHC7_9GAMM</name>
<accession>Z9JHC7</accession>
<comment type="caution">
    <text evidence="1">The sequence shown here is derived from an EMBL/GenBank/DDBJ whole genome shotgun (WGS) entry which is preliminary data.</text>
</comment>
<evidence type="ECO:0000313" key="1">
    <source>
        <dbReference type="EMBL" id="EWS77413.1"/>
    </source>
</evidence>
<reference evidence="1 2" key="1">
    <citation type="journal article" date="2014" name="Genome Announc.">
        <title>Draft Genome Sequence of Xylella fastidiosa Pear Leaf Scorch Strain in Taiwan.</title>
        <authorList>
            <person name="Su C.C."/>
            <person name="Deng W.L."/>
            <person name="Jan F.J."/>
            <person name="Chang C.J."/>
            <person name="Huang H."/>
            <person name="Chen J."/>
        </authorList>
    </citation>
    <scope>NUCLEOTIDE SEQUENCE [LARGE SCALE GENOMIC DNA]</scope>
    <source>
        <strain evidence="1 2">PLS229</strain>
    </source>
</reference>
<dbReference type="KEGG" id="xtw:AB672_00265"/>
<dbReference type="Proteomes" id="UP000020406">
    <property type="component" value="Unassembled WGS sequence"/>
</dbReference>
<proteinExistence type="predicted"/>